<dbReference type="Proteomes" id="UP000467488">
    <property type="component" value="Chromosome"/>
</dbReference>
<reference evidence="3 4" key="1">
    <citation type="submission" date="2020-01" db="EMBL/GenBank/DDBJ databases">
        <title>Dynamics of blaIMP-6 dissemination in carbapenem resistant Enterobacteriacea isolated from regional surveillance in Osaka, Japan.</title>
        <authorList>
            <person name="Abe R."/>
            <person name="Akeda Y."/>
            <person name="Sugawara Y."/>
            <person name="Yamamoto N."/>
            <person name="Tomono K."/>
            <person name="Takeuchi D."/>
            <person name="Kawahara R."/>
            <person name="Hamada S."/>
        </authorList>
    </citation>
    <scope>NUCLEOTIDE SEQUENCE [LARGE SCALE GENOMIC DNA]</scope>
    <source>
        <strain evidence="3 4">E300</strain>
    </source>
</reference>
<dbReference type="EMBL" id="AP022360">
    <property type="protein sequence ID" value="BBU79819.1"/>
    <property type="molecule type" value="Genomic_DNA"/>
</dbReference>
<protein>
    <recommendedName>
        <fullName evidence="2">Aldehyde dehydrogenase domain-containing protein</fullName>
    </recommendedName>
</protein>
<gene>
    <name evidence="3" type="ORF">EIMP300_12190</name>
</gene>
<dbReference type="PANTHER" id="PTHR43111:SF1">
    <property type="entry name" value="ALDEHYDE DEHYDROGENASE B-RELATED"/>
    <property type="match status" value="1"/>
</dbReference>
<dbReference type="PANTHER" id="PTHR43111">
    <property type="entry name" value="ALDEHYDE DEHYDROGENASE B-RELATED"/>
    <property type="match status" value="1"/>
</dbReference>
<evidence type="ECO:0000313" key="3">
    <source>
        <dbReference type="EMBL" id="BBU79819.1"/>
    </source>
</evidence>
<dbReference type="Gene3D" id="3.40.605.10">
    <property type="entry name" value="Aldehyde Dehydrogenase, Chain A, domain 1"/>
    <property type="match status" value="1"/>
</dbReference>
<evidence type="ECO:0000256" key="1">
    <source>
        <dbReference type="ARBA" id="ARBA00023002"/>
    </source>
</evidence>
<evidence type="ECO:0000313" key="4">
    <source>
        <dbReference type="Proteomes" id="UP000467488"/>
    </source>
</evidence>
<organism evidence="3 4">
    <name type="scientific">Escherichia coli</name>
    <dbReference type="NCBI Taxonomy" id="562"/>
    <lineage>
        <taxon>Bacteria</taxon>
        <taxon>Pseudomonadati</taxon>
        <taxon>Pseudomonadota</taxon>
        <taxon>Gammaproteobacteria</taxon>
        <taxon>Enterobacterales</taxon>
        <taxon>Enterobacteriaceae</taxon>
        <taxon>Escherichia</taxon>
    </lineage>
</organism>
<proteinExistence type="predicted"/>
<dbReference type="Pfam" id="PF00171">
    <property type="entry name" value="Aldedh"/>
    <property type="match status" value="1"/>
</dbReference>
<dbReference type="SUPFAM" id="SSF53720">
    <property type="entry name" value="ALDH-like"/>
    <property type="match status" value="1"/>
</dbReference>
<feature type="domain" description="Aldehyde dehydrogenase" evidence="2">
    <location>
        <begin position="33"/>
        <end position="116"/>
    </location>
</feature>
<dbReference type="InterPro" id="IPR015590">
    <property type="entry name" value="Aldehyde_DH_dom"/>
</dbReference>
<dbReference type="AlphaFoldDB" id="A0A8S0FIL5"/>
<sequence length="116" mass="12860">MTNNPPSAQIKPGEYGFPLKLKARYDNFIGGEWVAPADGEYYQNLTPVTGQLLCEVASSGKRDIDLALDAAHKVKDKWAHTSVQDRAAILFKIADRMEQNLELLATAETWDNGKPI</sequence>
<accession>A0A8S0FIL5</accession>
<evidence type="ECO:0000259" key="2">
    <source>
        <dbReference type="Pfam" id="PF00171"/>
    </source>
</evidence>
<dbReference type="InterPro" id="IPR016162">
    <property type="entry name" value="Ald_DH_N"/>
</dbReference>
<dbReference type="InterPro" id="IPR016161">
    <property type="entry name" value="Ald_DH/histidinol_DH"/>
</dbReference>
<dbReference type="GO" id="GO:0016491">
    <property type="term" value="F:oxidoreductase activity"/>
    <property type="evidence" value="ECO:0007669"/>
    <property type="project" value="UniProtKB-KW"/>
</dbReference>
<name>A0A8S0FIL5_ECOLX</name>
<keyword evidence="1" id="KW-0560">Oxidoreductase</keyword>